<evidence type="ECO:0000313" key="6">
    <source>
        <dbReference type="EMBL" id="MBE1524952.1"/>
    </source>
</evidence>
<dbReference type="InterPro" id="IPR036397">
    <property type="entry name" value="RNaseH_sf"/>
</dbReference>
<proteinExistence type="inferred from homology"/>
<dbReference type="InterPro" id="IPR054353">
    <property type="entry name" value="IstA-like_C"/>
</dbReference>
<evidence type="ECO:0000313" key="7">
    <source>
        <dbReference type="EMBL" id="MBE1525513.1"/>
    </source>
</evidence>
<evidence type="ECO:0000256" key="1">
    <source>
        <dbReference type="ARBA" id="ARBA00009277"/>
    </source>
</evidence>
<dbReference type="InterPro" id="IPR009057">
    <property type="entry name" value="Homeodomain-like_sf"/>
</dbReference>
<dbReference type="CDD" id="cd00569">
    <property type="entry name" value="HTH_Hin_like"/>
    <property type="match status" value="1"/>
</dbReference>
<dbReference type="Gene3D" id="1.10.10.60">
    <property type="entry name" value="Homeodomain-like"/>
    <property type="match status" value="1"/>
</dbReference>
<dbReference type="PANTHER" id="PTHR35004">
    <property type="entry name" value="TRANSPOSASE RV3428C-RELATED"/>
    <property type="match status" value="1"/>
</dbReference>
<dbReference type="SUPFAM" id="SSF53098">
    <property type="entry name" value="Ribonuclease H-like"/>
    <property type="match status" value="1"/>
</dbReference>
<organism evidence="3 8">
    <name type="scientific">Nesterenkonia lutea</name>
    <dbReference type="NCBI Taxonomy" id="272919"/>
    <lineage>
        <taxon>Bacteria</taxon>
        <taxon>Bacillati</taxon>
        <taxon>Actinomycetota</taxon>
        <taxon>Actinomycetes</taxon>
        <taxon>Micrococcales</taxon>
        <taxon>Micrococcaceae</taxon>
        <taxon>Nesterenkonia</taxon>
    </lineage>
</organism>
<dbReference type="EMBL" id="JADBED010000001">
    <property type="protein sequence ID" value="MBE1523619.1"/>
    <property type="molecule type" value="Genomic_DNA"/>
</dbReference>
<dbReference type="PANTHER" id="PTHR35004:SF8">
    <property type="entry name" value="TRANSPOSASE RV3428C-RELATED"/>
    <property type="match status" value="1"/>
</dbReference>
<feature type="domain" description="Integrase catalytic" evidence="2">
    <location>
        <begin position="111"/>
        <end position="282"/>
    </location>
</feature>
<dbReference type="Pfam" id="PF02796">
    <property type="entry name" value="HTH_7"/>
    <property type="match status" value="1"/>
</dbReference>
<dbReference type="Proteomes" id="UP000643525">
    <property type="component" value="Unassembled WGS sequence"/>
</dbReference>
<comment type="caution">
    <text evidence="3">The sequence shown here is derived from an EMBL/GenBank/DDBJ whole genome shotgun (WGS) entry which is preliminary data.</text>
</comment>
<evidence type="ECO:0000259" key="2">
    <source>
        <dbReference type="PROSITE" id="PS50994"/>
    </source>
</evidence>
<sequence length="418" mass="46637">MITVEDWAEIRRLHFAESMPKKQIAEKLGVSRTTVYKALESSGPPKYQREPKGSIADEYVPEIHKLLKDTPRMPATVIAERIGWEHSMTVLKDKVRELRPLYTGVDPADRLVHRPGEAAQFDLWFPEPQIPVGFGQTRTLPVLVMTLTFSRFLTATMLPSRQSGDLLAGMWQLISGVGAVSKSLIWDREAAIAPKGRPLPPLQAFAGTTATKMVIAPPRDPEFKGMTERNNGYFETSFLPGRSFASPQDFNTQISTWITGRANQRMIRSLGDRPVNVLGRDLAAMTALPPSPPSTGFSHQVRLARDYYLRIDANDYSVDPRFIGRLVQVTATLDRVVAVCDGEIAADHRRCWARAQVITDPAHVGTAKAMRAHYNDTVRHQVRGTKDTEVAYRPLSVYDELFGLTHTTVPADDHRSAA</sequence>
<evidence type="ECO:0000313" key="5">
    <source>
        <dbReference type="EMBL" id="MBE1523916.1"/>
    </source>
</evidence>
<comment type="similarity">
    <text evidence="1">Belongs to the transposase IS21/IS408/IS1162 family.</text>
</comment>
<dbReference type="RefSeq" id="WP_192594411.1">
    <property type="nucleotide sequence ID" value="NZ_JADBED010000001.1"/>
</dbReference>
<dbReference type="NCBIfam" id="NF033546">
    <property type="entry name" value="transpos_IS21"/>
    <property type="match status" value="1"/>
</dbReference>
<dbReference type="InterPro" id="IPR006120">
    <property type="entry name" value="Resolvase_HTH_dom"/>
</dbReference>
<gene>
    <name evidence="3" type="ORF">H4W27_000350</name>
    <name evidence="4" type="ORF">H4W27_000737</name>
    <name evidence="5" type="ORF">H4W27_001034</name>
    <name evidence="6" type="ORF">H4W27_002070</name>
    <name evidence="7" type="ORF">H4W27_002687</name>
</gene>
<dbReference type="Pfam" id="PF22483">
    <property type="entry name" value="Mu-transpos_C_2"/>
    <property type="match status" value="1"/>
</dbReference>
<accession>A0ABR9JBB7</accession>
<dbReference type="EMBL" id="JADBED010000001">
    <property type="protein sequence ID" value="MBE1523232.1"/>
    <property type="molecule type" value="Genomic_DNA"/>
</dbReference>
<dbReference type="Gene3D" id="3.30.420.10">
    <property type="entry name" value="Ribonuclease H-like superfamily/Ribonuclease H"/>
    <property type="match status" value="1"/>
</dbReference>
<evidence type="ECO:0000313" key="3">
    <source>
        <dbReference type="EMBL" id="MBE1523232.1"/>
    </source>
</evidence>
<reference evidence="3 8" key="1">
    <citation type="submission" date="2020-10" db="EMBL/GenBank/DDBJ databases">
        <title>Sequencing the genomes of 1000 actinobacteria strains.</title>
        <authorList>
            <person name="Klenk H.-P."/>
        </authorList>
    </citation>
    <scope>NUCLEOTIDE SEQUENCE [LARGE SCALE GENOMIC DNA]</scope>
    <source>
        <strain evidence="3 8">DSM 15666</strain>
    </source>
</reference>
<name>A0ABR9JBB7_9MICC</name>
<dbReference type="PROSITE" id="PS50994">
    <property type="entry name" value="INTEGRASE"/>
    <property type="match status" value="1"/>
</dbReference>
<evidence type="ECO:0000313" key="4">
    <source>
        <dbReference type="EMBL" id="MBE1523619.1"/>
    </source>
</evidence>
<protein>
    <submittedName>
        <fullName evidence="3">Transposase</fullName>
    </submittedName>
</protein>
<dbReference type="InterPro" id="IPR012337">
    <property type="entry name" value="RNaseH-like_sf"/>
</dbReference>
<dbReference type="SUPFAM" id="SSF46689">
    <property type="entry name" value="Homeodomain-like"/>
    <property type="match status" value="1"/>
</dbReference>
<dbReference type="EMBL" id="JADBED010000002">
    <property type="protein sequence ID" value="MBE1525513.1"/>
    <property type="molecule type" value="Genomic_DNA"/>
</dbReference>
<dbReference type="EMBL" id="JADBED010000001">
    <property type="protein sequence ID" value="MBE1524952.1"/>
    <property type="molecule type" value="Genomic_DNA"/>
</dbReference>
<keyword evidence="8" id="KW-1185">Reference proteome</keyword>
<dbReference type="EMBL" id="JADBED010000001">
    <property type="protein sequence ID" value="MBE1523916.1"/>
    <property type="molecule type" value="Genomic_DNA"/>
</dbReference>
<dbReference type="InterPro" id="IPR001584">
    <property type="entry name" value="Integrase_cat-core"/>
</dbReference>
<evidence type="ECO:0000313" key="8">
    <source>
        <dbReference type="Proteomes" id="UP000643525"/>
    </source>
</evidence>